<dbReference type="GO" id="GO:0016740">
    <property type="term" value="F:transferase activity"/>
    <property type="evidence" value="ECO:0007669"/>
    <property type="project" value="UniProtKB-KW"/>
</dbReference>
<dbReference type="InterPro" id="IPR050448">
    <property type="entry name" value="OpgB/LTA_synthase_biosynth"/>
</dbReference>
<keyword evidence="3 6" id="KW-0812">Transmembrane</keyword>
<keyword evidence="9" id="KW-1185">Reference proteome</keyword>
<dbReference type="InterPro" id="IPR017850">
    <property type="entry name" value="Alkaline_phosphatase_core_sf"/>
</dbReference>
<evidence type="ECO:0000256" key="4">
    <source>
        <dbReference type="ARBA" id="ARBA00022989"/>
    </source>
</evidence>
<dbReference type="OrthoDB" id="5363296at2"/>
<dbReference type="Pfam" id="PF00884">
    <property type="entry name" value="Sulfatase"/>
    <property type="match status" value="1"/>
</dbReference>
<protein>
    <submittedName>
        <fullName evidence="8">Phosphoglycerol transferase MdoB</fullName>
    </submittedName>
</protein>
<keyword evidence="2" id="KW-1003">Cell membrane</keyword>
<feature type="domain" description="Sulfatase N-terminal" evidence="7">
    <location>
        <begin position="249"/>
        <end position="479"/>
    </location>
</feature>
<keyword evidence="4 6" id="KW-1133">Transmembrane helix</keyword>
<dbReference type="RefSeq" id="WP_092220131.1">
    <property type="nucleotide sequence ID" value="NZ_FNJI01000005.1"/>
</dbReference>
<reference evidence="8 9" key="1">
    <citation type="submission" date="2016-10" db="EMBL/GenBank/DDBJ databases">
        <authorList>
            <person name="de Groot N.N."/>
        </authorList>
    </citation>
    <scope>NUCLEOTIDE SEQUENCE [LARGE SCALE GENOMIC DNA]</scope>
    <source>
        <strain evidence="8 9">DSM 12130</strain>
    </source>
</reference>
<proteinExistence type="predicted"/>
<dbReference type="PANTHER" id="PTHR47371">
    <property type="entry name" value="LIPOTEICHOIC ACID SYNTHASE"/>
    <property type="match status" value="1"/>
</dbReference>
<evidence type="ECO:0000256" key="2">
    <source>
        <dbReference type="ARBA" id="ARBA00022475"/>
    </source>
</evidence>
<feature type="transmembrane region" description="Helical" evidence="6">
    <location>
        <begin position="129"/>
        <end position="150"/>
    </location>
</feature>
<evidence type="ECO:0000256" key="6">
    <source>
        <dbReference type="SAM" id="Phobius"/>
    </source>
</evidence>
<feature type="transmembrane region" description="Helical" evidence="6">
    <location>
        <begin position="60"/>
        <end position="79"/>
    </location>
</feature>
<evidence type="ECO:0000313" key="9">
    <source>
        <dbReference type="Proteomes" id="UP000199073"/>
    </source>
</evidence>
<evidence type="ECO:0000256" key="1">
    <source>
        <dbReference type="ARBA" id="ARBA00004651"/>
    </source>
</evidence>
<dbReference type="AlphaFoldDB" id="A0A1H0LUA9"/>
<feature type="transmembrane region" description="Helical" evidence="6">
    <location>
        <begin position="86"/>
        <end position="109"/>
    </location>
</feature>
<organism evidence="8 9">
    <name type="scientific">Desulforhopalus singaporensis</name>
    <dbReference type="NCBI Taxonomy" id="91360"/>
    <lineage>
        <taxon>Bacteria</taxon>
        <taxon>Pseudomonadati</taxon>
        <taxon>Thermodesulfobacteriota</taxon>
        <taxon>Desulfobulbia</taxon>
        <taxon>Desulfobulbales</taxon>
        <taxon>Desulfocapsaceae</taxon>
        <taxon>Desulforhopalus</taxon>
    </lineage>
</organism>
<keyword evidence="5 6" id="KW-0472">Membrane</keyword>
<accession>A0A1H0LUA9</accession>
<dbReference type="Gene3D" id="3.40.720.10">
    <property type="entry name" value="Alkaline Phosphatase, subunit A"/>
    <property type="match status" value="1"/>
</dbReference>
<feature type="transmembrane region" description="Helical" evidence="6">
    <location>
        <begin position="157"/>
        <end position="174"/>
    </location>
</feature>
<evidence type="ECO:0000259" key="7">
    <source>
        <dbReference type="Pfam" id="PF00884"/>
    </source>
</evidence>
<evidence type="ECO:0000256" key="3">
    <source>
        <dbReference type="ARBA" id="ARBA00022692"/>
    </source>
</evidence>
<dbReference type="PANTHER" id="PTHR47371:SF3">
    <property type="entry name" value="PHOSPHOGLYCEROL TRANSFERASE I"/>
    <property type="match status" value="1"/>
</dbReference>
<dbReference type="GO" id="GO:0005886">
    <property type="term" value="C:plasma membrane"/>
    <property type="evidence" value="ECO:0007669"/>
    <property type="project" value="UniProtKB-SubCell"/>
</dbReference>
<comment type="subcellular location">
    <subcellularLocation>
        <location evidence="1">Cell membrane</location>
        <topology evidence="1">Multi-pass membrane protein</topology>
    </subcellularLocation>
</comment>
<dbReference type="EMBL" id="FNJI01000005">
    <property type="protein sequence ID" value="SDO71693.1"/>
    <property type="molecule type" value="Genomic_DNA"/>
</dbReference>
<sequence>MNIRKAFIYYRDFNTPAPHSICWRRTLLALLAMLAWAAALYAVLQWGIFVFFSIQVWPTTWVKDAAAHIVVGLVLYLVARSWKMWAAAFALITAVLQVSNGLKLTVLGSPVMPDDFLGFTNMLHLFSDWRLAAMIAAVALPVTVLAASIAWKRKSTWIALGSLVILLAAVFANAPEVIAFMDKRYGDWVWNQPGNYRDRGLVRHLVHEGVRSMARGKVDVSADDVHDAMLALDPENRRLAEACAPARRPNLYMILLESFWDPMVLEHAGIHPDPVDPRFRKLWEDAGHSTTMAPVFGGYTANSEFEALCGFPVTDNGVFFEGWLRNDAPCLPRYLDGAGYQSIAAHPNYAAFWNRVNSYRRIGFDRYWSKNDFVLDDMNRQFLSDASLYRQVWEKLQEMPESGPKFVYIVTFFGHLDYPLSKSRPEVIEVGMDNRMLKGYVNQVYYKSRELMDFVEKIRLEDPDGVIVFFGDHLPYLGANHEGYVQENIFPRNRADFDAEMFKSYVTTPLVIVDGRRGPVDTGTLPMYQLPARLLGLIGDENHGYLHLAQSSKLRYIRPLSGLSLYAPEAGKPVLCKQQTENQDERCPGILRLTRELTVLRQDLFTADQYSVGLQAGQRSFQ</sequence>
<dbReference type="STRING" id="91360.SAMN05660330_00856"/>
<evidence type="ECO:0000256" key="5">
    <source>
        <dbReference type="ARBA" id="ARBA00023136"/>
    </source>
</evidence>
<dbReference type="CDD" id="cd16015">
    <property type="entry name" value="LTA_synthase"/>
    <property type="match status" value="1"/>
</dbReference>
<dbReference type="SUPFAM" id="SSF53649">
    <property type="entry name" value="Alkaline phosphatase-like"/>
    <property type="match status" value="1"/>
</dbReference>
<gene>
    <name evidence="8" type="ORF">SAMN05660330_00856</name>
</gene>
<dbReference type="InterPro" id="IPR000917">
    <property type="entry name" value="Sulfatase_N"/>
</dbReference>
<keyword evidence="8" id="KW-0808">Transferase</keyword>
<feature type="transmembrane region" description="Helical" evidence="6">
    <location>
        <begin position="27"/>
        <end position="54"/>
    </location>
</feature>
<dbReference type="Proteomes" id="UP000199073">
    <property type="component" value="Unassembled WGS sequence"/>
</dbReference>
<name>A0A1H0LUA9_9BACT</name>
<evidence type="ECO:0000313" key="8">
    <source>
        <dbReference type="EMBL" id="SDO71693.1"/>
    </source>
</evidence>